<proteinExistence type="inferred from homology"/>
<comment type="similarity">
    <text evidence="1">Belongs to the sigma-70 factor family. ECF subfamily.</text>
</comment>
<keyword evidence="5" id="KW-0804">Transcription</keyword>
<evidence type="ECO:0000256" key="4">
    <source>
        <dbReference type="ARBA" id="ARBA00023125"/>
    </source>
</evidence>
<dbReference type="PANTHER" id="PTHR43133">
    <property type="entry name" value="RNA POLYMERASE ECF-TYPE SIGMA FACTO"/>
    <property type="match status" value="1"/>
</dbReference>
<protein>
    <submittedName>
        <fullName evidence="7">Putative RNA polymerase ECF-subfamily sigma factor</fullName>
    </submittedName>
</protein>
<dbReference type="GO" id="GO:0003677">
    <property type="term" value="F:DNA binding"/>
    <property type="evidence" value="ECO:0007669"/>
    <property type="project" value="UniProtKB-KW"/>
</dbReference>
<evidence type="ECO:0000256" key="1">
    <source>
        <dbReference type="ARBA" id="ARBA00010641"/>
    </source>
</evidence>
<keyword evidence="3" id="KW-0731">Sigma factor</keyword>
<dbReference type="RefSeq" id="WP_137951582.1">
    <property type="nucleotide sequence ID" value="NZ_BAVY01000051.1"/>
</dbReference>
<dbReference type="InterPro" id="IPR014284">
    <property type="entry name" value="RNA_pol_sigma-70_dom"/>
</dbReference>
<dbReference type="NCBIfam" id="TIGR02937">
    <property type="entry name" value="sigma70-ECF"/>
    <property type="match status" value="1"/>
</dbReference>
<dbReference type="Pfam" id="PF08281">
    <property type="entry name" value="Sigma70_r4_2"/>
    <property type="match status" value="1"/>
</dbReference>
<accession>A0A143SZ98</accession>
<dbReference type="GO" id="GO:0016987">
    <property type="term" value="F:sigma factor activity"/>
    <property type="evidence" value="ECO:0007669"/>
    <property type="project" value="UniProtKB-KW"/>
</dbReference>
<dbReference type="SUPFAM" id="SSF88659">
    <property type="entry name" value="Sigma3 and sigma4 domains of RNA polymerase sigma factors"/>
    <property type="match status" value="1"/>
</dbReference>
<organism evidence="7">
    <name type="scientific">Streptomyces avermitilis (strain ATCC 31267 / DSM 46492 / JCM 5070 / NBRC 14893 / NCIMB 12804 / NRRL 8165 / MA-4680)</name>
    <dbReference type="NCBI Taxonomy" id="227882"/>
    <lineage>
        <taxon>Bacteria</taxon>
        <taxon>Bacillati</taxon>
        <taxon>Actinomycetota</taxon>
        <taxon>Actinomycetes</taxon>
        <taxon>Kitasatosporales</taxon>
        <taxon>Streptomycetaceae</taxon>
        <taxon>Streptomyces</taxon>
    </lineage>
</organism>
<name>A0A143SZ98_STRAW</name>
<gene>
    <name evidence="7" type="primary">sig2</name>
    <name evidence="7" type="ORF">SAVERM_2p043</name>
</gene>
<dbReference type="InterPro" id="IPR039425">
    <property type="entry name" value="RNA_pol_sigma-70-like"/>
</dbReference>
<keyword evidence="4" id="KW-0238">DNA-binding</keyword>
<feature type="domain" description="RNA polymerase sigma factor 70 region 4 type 2" evidence="6">
    <location>
        <begin position="218"/>
        <end position="270"/>
    </location>
</feature>
<geneLocation type="plasmid" evidence="7">
    <name>SAP2</name>
</geneLocation>
<dbReference type="SUPFAM" id="SSF88946">
    <property type="entry name" value="Sigma2 domain of RNA polymerase sigma factors"/>
    <property type="match status" value="1"/>
</dbReference>
<dbReference type="InterPro" id="IPR013249">
    <property type="entry name" value="RNA_pol_sigma70_r4_t2"/>
</dbReference>
<evidence type="ECO:0000256" key="5">
    <source>
        <dbReference type="ARBA" id="ARBA00023163"/>
    </source>
</evidence>
<dbReference type="OrthoDB" id="9811152at2"/>
<evidence type="ECO:0000313" key="7">
    <source>
        <dbReference type="EMBL" id="BAU77487.1"/>
    </source>
</evidence>
<dbReference type="Gene3D" id="1.10.10.10">
    <property type="entry name" value="Winged helix-like DNA-binding domain superfamily/Winged helix DNA-binding domain"/>
    <property type="match status" value="1"/>
</dbReference>
<dbReference type="EMBL" id="AP017380">
    <property type="protein sequence ID" value="BAU77487.1"/>
    <property type="molecule type" value="Genomic_DNA"/>
</dbReference>
<evidence type="ECO:0000256" key="2">
    <source>
        <dbReference type="ARBA" id="ARBA00023015"/>
    </source>
</evidence>
<dbReference type="InterPro" id="IPR036388">
    <property type="entry name" value="WH-like_DNA-bd_sf"/>
</dbReference>
<dbReference type="AlphaFoldDB" id="A0A143SZ98"/>
<evidence type="ECO:0000259" key="6">
    <source>
        <dbReference type="Pfam" id="PF08281"/>
    </source>
</evidence>
<dbReference type="Gene3D" id="1.10.1740.10">
    <property type="match status" value="1"/>
</dbReference>
<keyword evidence="7" id="KW-0614">Plasmid</keyword>
<dbReference type="InterPro" id="IPR013324">
    <property type="entry name" value="RNA_pol_sigma_r3/r4-like"/>
</dbReference>
<evidence type="ECO:0000256" key="3">
    <source>
        <dbReference type="ARBA" id="ARBA00023082"/>
    </source>
</evidence>
<dbReference type="InterPro" id="IPR013325">
    <property type="entry name" value="RNA_pol_sigma_r2"/>
</dbReference>
<sequence length="286" mass="31139">MPADKNIAVAPPATAGGATALTKQVAVLAERAAVDCPSAVAGLLEKLREAGAEKQLALLAERAAVEVSVEDPLAVAGLLEKLREVGAEEQVALLAERIEHDREPASADVRAQLQQAAKEFQQQSRRLRLYVRGKVGDNAVTDDVLSTVAEKYMLRAQKGPTDNPVAYLHAIAKNCVQDYYRSAARRAEVLTGESDGLEWYLDQESSAEDTVAAFTEHRELWLKIKSLPKQAQMVIWLSYVDNLSTSQIAVALGMSAGAVREARRRALRRLRTLYLRAEAHATGVES</sequence>
<dbReference type="PANTHER" id="PTHR43133:SF8">
    <property type="entry name" value="RNA POLYMERASE SIGMA FACTOR HI_1459-RELATED"/>
    <property type="match status" value="1"/>
</dbReference>
<dbReference type="GO" id="GO:0006352">
    <property type="term" value="P:DNA-templated transcription initiation"/>
    <property type="evidence" value="ECO:0007669"/>
    <property type="project" value="InterPro"/>
</dbReference>
<keyword evidence="2" id="KW-0805">Transcription regulation</keyword>
<reference evidence="7" key="1">
    <citation type="submission" date="2016-03" db="EMBL/GenBank/DDBJ databases">
        <title>Complete sequence of the second linear plasmid SAP2 of Streptomyces avermitilis.</title>
        <authorList>
            <person name="Ikeda H."/>
        </authorList>
    </citation>
    <scope>NUCLEOTIDE SEQUENCE</scope>
    <source>
        <strain evidence="7">MA-4680</strain>
        <plasmid evidence="7">SAP2</plasmid>
    </source>
</reference>